<dbReference type="AlphaFoldDB" id="A0AA39XND0"/>
<dbReference type="Gene3D" id="3.10.450.320">
    <property type="entry name" value="Mitochondrial import inner membrane translocase subunit Tim21"/>
    <property type="match status" value="1"/>
</dbReference>
<evidence type="ECO:0000256" key="5">
    <source>
        <dbReference type="ARBA" id="ARBA00022792"/>
    </source>
</evidence>
<evidence type="ECO:0000313" key="15">
    <source>
        <dbReference type="Proteomes" id="UP001174934"/>
    </source>
</evidence>
<comment type="similarity">
    <text evidence="2 12">Belongs to the TIM21 family.</text>
</comment>
<comment type="caution">
    <text evidence="14">The sequence shown here is derived from an EMBL/GenBank/DDBJ whole genome shotgun (WGS) entry which is preliminary data.</text>
</comment>
<reference evidence="14" key="1">
    <citation type="submission" date="2023-06" db="EMBL/GenBank/DDBJ databases">
        <title>Genome-scale phylogeny and comparative genomics of the fungal order Sordariales.</title>
        <authorList>
            <consortium name="Lawrence Berkeley National Laboratory"/>
            <person name="Hensen N."/>
            <person name="Bonometti L."/>
            <person name="Westerberg I."/>
            <person name="Brannstrom I.O."/>
            <person name="Guillou S."/>
            <person name="Cros-Aarteil S."/>
            <person name="Calhoun S."/>
            <person name="Haridas S."/>
            <person name="Kuo A."/>
            <person name="Mondo S."/>
            <person name="Pangilinan J."/>
            <person name="Riley R."/>
            <person name="LaButti K."/>
            <person name="Andreopoulos B."/>
            <person name="Lipzen A."/>
            <person name="Chen C."/>
            <person name="Yanf M."/>
            <person name="Daum C."/>
            <person name="Ng V."/>
            <person name="Clum A."/>
            <person name="Steindorff A."/>
            <person name="Ohm R."/>
            <person name="Martin F."/>
            <person name="Silar P."/>
            <person name="Natvig D."/>
            <person name="Lalanne C."/>
            <person name="Gautier V."/>
            <person name="Ament-velasquez S.L."/>
            <person name="Kruys A."/>
            <person name="Hutchinson M.I."/>
            <person name="Powell A.J."/>
            <person name="Barry K."/>
            <person name="Miller A.N."/>
            <person name="Grigoriev I.V."/>
            <person name="Debuchy R."/>
            <person name="Gladieux P."/>
            <person name="Thoren M.H."/>
            <person name="Johannesson H."/>
        </authorList>
    </citation>
    <scope>NUCLEOTIDE SEQUENCE</scope>
    <source>
        <strain evidence="14">SMH3391-2</strain>
    </source>
</reference>
<evidence type="ECO:0000256" key="3">
    <source>
        <dbReference type="ARBA" id="ARBA00020726"/>
    </source>
</evidence>
<keyword evidence="6" id="KW-0809">Transit peptide</keyword>
<dbReference type="Proteomes" id="UP001174934">
    <property type="component" value="Unassembled WGS sequence"/>
</dbReference>
<evidence type="ECO:0000256" key="4">
    <source>
        <dbReference type="ARBA" id="ARBA00022692"/>
    </source>
</evidence>
<evidence type="ECO:0000256" key="8">
    <source>
        <dbReference type="ARBA" id="ARBA00023128"/>
    </source>
</evidence>
<dbReference type="GO" id="GO:0030150">
    <property type="term" value="P:protein import into mitochondrial matrix"/>
    <property type="evidence" value="ECO:0007669"/>
    <property type="project" value="UniProtKB-UniRule"/>
</dbReference>
<evidence type="ECO:0000256" key="10">
    <source>
        <dbReference type="ARBA" id="ARBA00060204"/>
    </source>
</evidence>
<comment type="subcellular location">
    <subcellularLocation>
        <location evidence="1 12">Mitochondrion inner membrane</location>
        <topology evidence="1 12">Single-pass membrane protein</topology>
    </subcellularLocation>
</comment>
<gene>
    <name evidence="14" type="ORF">B0T17DRAFT_504484</name>
</gene>
<proteinExistence type="inferred from homology"/>
<keyword evidence="12" id="KW-0811">Translocation</keyword>
<evidence type="ECO:0000256" key="11">
    <source>
        <dbReference type="ARBA" id="ARBA00063758"/>
    </source>
</evidence>
<dbReference type="PANTHER" id="PTHR13032:SF6">
    <property type="entry name" value="MITOCHONDRIAL IMPORT INNER MEMBRANE TRANSLOCASE SUBUNIT TIM21"/>
    <property type="match status" value="1"/>
</dbReference>
<evidence type="ECO:0000256" key="9">
    <source>
        <dbReference type="ARBA" id="ARBA00023136"/>
    </source>
</evidence>
<evidence type="ECO:0000256" key="13">
    <source>
        <dbReference type="SAM" id="MobiDB-lite"/>
    </source>
</evidence>
<dbReference type="FunFam" id="3.10.450.320:FF:000002">
    <property type="entry name" value="Mitochondrial import inner membrane translocase subunit tim21"/>
    <property type="match status" value="1"/>
</dbReference>
<dbReference type="PANTHER" id="PTHR13032">
    <property type="entry name" value="MITOCHONDRIAL IMPORT INNER MEMBRANE TRANSLOCASE SUBUNIT TIM21"/>
    <property type="match status" value="1"/>
</dbReference>
<protein>
    <recommendedName>
        <fullName evidence="3 12">Mitochondrial import inner membrane translocase subunit Tim21</fullName>
    </recommendedName>
</protein>
<keyword evidence="15" id="KW-1185">Reference proteome</keyword>
<keyword evidence="12" id="KW-0653">Protein transport</keyword>
<dbReference type="InterPro" id="IPR038552">
    <property type="entry name" value="Tim21_IMS_sf"/>
</dbReference>
<dbReference type="GO" id="GO:0005744">
    <property type="term" value="C:TIM23 mitochondrial import inner membrane translocase complex"/>
    <property type="evidence" value="ECO:0007669"/>
    <property type="project" value="UniProtKB-UniRule"/>
</dbReference>
<evidence type="ECO:0000256" key="1">
    <source>
        <dbReference type="ARBA" id="ARBA00004434"/>
    </source>
</evidence>
<evidence type="ECO:0000256" key="6">
    <source>
        <dbReference type="ARBA" id="ARBA00022946"/>
    </source>
</evidence>
<dbReference type="InterPro" id="IPR013261">
    <property type="entry name" value="Tim21"/>
</dbReference>
<keyword evidence="5 12" id="KW-0999">Mitochondrion inner membrane</keyword>
<feature type="region of interest" description="Disordered" evidence="13">
    <location>
        <begin position="34"/>
        <end position="54"/>
    </location>
</feature>
<keyword evidence="9" id="KW-0472">Membrane</keyword>
<sequence length="245" mass="26918">MMKISTAPGLRSTTATAALTSLLPSSSPAIRRRCYATQQQQQTGSAGPESSHVEARRRAVTPFNDDGHVPWTSLSKGEKAARATQQTFNFGLVVMGVLLSGGVGYLLYTEVFSPESKTAYFNSAVNRIKKDPRCLELLGDAGKISAHGDETFNKWRRARPIASSESKDARGNEHLAIKFYVEGPKGQGAVHMHLIKYANHSDYAYQYFYLDVKGHQRIYLERADAGAGAAKGNDKGFKLFGVNWR</sequence>
<evidence type="ECO:0000256" key="12">
    <source>
        <dbReference type="RuleBase" id="RU367142"/>
    </source>
</evidence>
<evidence type="ECO:0000256" key="7">
    <source>
        <dbReference type="ARBA" id="ARBA00022989"/>
    </source>
</evidence>
<organism evidence="14 15">
    <name type="scientific">Bombardia bombarda</name>
    <dbReference type="NCBI Taxonomy" id="252184"/>
    <lineage>
        <taxon>Eukaryota</taxon>
        <taxon>Fungi</taxon>
        <taxon>Dikarya</taxon>
        <taxon>Ascomycota</taxon>
        <taxon>Pezizomycotina</taxon>
        <taxon>Sordariomycetes</taxon>
        <taxon>Sordariomycetidae</taxon>
        <taxon>Sordariales</taxon>
        <taxon>Lasiosphaeriaceae</taxon>
        <taxon>Bombardia</taxon>
    </lineage>
</organism>
<comment type="function">
    <text evidence="10">Essential component of the TIM23 complex, a complex that mediates the translocation of transit peptide-containing proteins across the mitochondrial inner membrane. Required to keep the TOM and the TIM23 complexes in close contact. At some point, it is released from the TOM23 complex to allow protein translocation into the mitochondrial matrix.</text>
</comment>
<keyword evidence="8 12" id="KW-0496">Mitochondrion</keyword>
<dbReference type="EMBL" id="JAULSR010000001">
    <property type="protein sequence ID" value="KAK0637104.1"/>
    <property type="molecule type" value="Genomic_DNA"/>
</dbReference>
<dbReference type="Pfam" id="PF08294">
    <property type="entry name" value="TIM21"/>
    <property type="match status" value="1"/>
</dbReference>
<accession>A0AA39XND0</accession>
<evidence type="ECO:0000313" key="14">
    <source>
        <dbReference type="EMBL" id="KAK0637104.1"/>
    </source>
</evidence>
<evidence type="ECO:0000256" key="2">
    <source>
        <dbReference type="ARBA" id="ARBA00010867"/>
    </source>
</evidence>
<name>A0AA39XND0_9PEZI</name>
<comment type="subunit">
    <text evidence="11">Component of the TIM23 complex, at least composed of TIM23, TIM17, TIM50 and TIM21.</text>
</comment>
<keyword evidence="12" id="KW-0813">Transport</keyword>
<keyword evidence="7" id="KW-1133">Transmembrane helix</keyword>
<keyword evidence="4" id="KW-0812">Transmembrane</keyword>